<dbReference type="Pfam" id="PF13419">
    <property type="entry name" value="HAD_2"/>
    <property type="match status" value="1"/>
</dbReference>
<dbReference type="RefSeq" id="WP_068821040.1">
    <property type="nucleotide sequence ID" value="NZ_LWHJ01000011.1"/>
</dbReference>
<dbReference type="NCBIfam" id="TIGR01549">
    <property type="entry name" value="HAD-SF-IA-v1"/>
    <property type="match status" value="1"/>
</dbReference>
<name>A0A179DM76_9SPHI</name>
<dbReference type="InterPro" id="IPR036412">
    <property type="entry name" value="HAD-like_sf"/>
</dbReference>
<comment type="caution">
    <text evidence="6">The sequence shown here is derived from an EMBL/GenBank/DDBJ whole genome shotgun (WGS) entry which is preliminary data.</text>
</comment>
<accession>A0A179DM76</accession>
<dbReference type="AlphaFoldDB" id="A0A179DM76"/>
<proteinExistence type="inferred from homology"/>
<dbReference type="PANTHER" id="PTHR46193">
    <property type="entry name" value="6-PHOSPHOGLUCONATE PHOSPHATASE"/>
    <property type="match status" value="1"/>
</dbReference>
<evidence type="ECO:0000256" key="1">
    <source>
        <dbReference type="ARBA" id="ARBA00001946"/>
    </source>
</evidence>
<dbReference type="InterPro" id="IPR051600">
    <property type="entry name" value="Beta-PGM-like"/>
</dbReference>
<dbReference type="SFLD" id="SFLDG01129">
    <property type="entry name" value="C1.5:_HAD__Beta-PGM__Phosphata"/>
    <property type="match status" value="1"/>
</dbReference>
<sequence length="214" mass="24362">MNILQTIRKFKAVIFDMDGTLVDNIPFHKKAWLQFLHAYQISIPEAEFDAQNHGTGPEMVKKFFGNHLSNRELNDLWKVKEETYRELYTRKLKPINGLNSFLKSLKKENIRIALATMGTKENIDLVLDGLDIRDYFEVIVAGDEVSKGKPHPEVYSKAAEMLDLKTMHCIAIEDSMSGIRSAAAAGMEVIAITTSSSENYFKNIGLRYIIKDFL</sequence>
<dbReference type="InterPro" id="IPR041492">
    <property type="entry name" value="HAD_2"/>
</dbReference>
<dbReference type="NCBIfam" id="TIGR01509">
    <property type="entry name" value="HAD-SF-IA-v3"/>
    <property type="match status" value="1"/>
</dbReference>
<dbReference type="STRING" id="1826909.A5893_02500"/>
<dbReference type="InterPro" id="IPR006439">
    <property type="entry name" value="HAD-SF_hydro_IA"/>
</dbReference>
<evidence type="ECO:0000256" key="3">
    <source>
        <dbReference type="ARBA" id="ARBA00022723"/>
    </source>
</evidence>
<dbReference type="OrthoDB" id="9797743at2"/>
<dbReference type="InterPro" id="IPR023214">
    <property type="entry name" value="HAD_sf"/>
</dbReference>
<comment type="similarity">
    <text evidence="2">Belongs to the HAD-like hydrolase superfamily. CbbY/CbbZ/Gph/YieH family.</text>
</comment>
<evidence type="ECO:0000313" key="7">
    <source>
        <dbReference type="Proteomes" id="UP000078459"/>
    </source>
</evidence>
<comment type="cofactor">
    <cofactor evidence="1">
        <name>Mg(2+)</name>
        <dbReference type="ChEBI" id="CHEBI:18420"/>
    </cofactor>
</comment>
<dbReference type="GO" id="GO:0003824">
    <property type="term" value="F:catalytic activity"/>
    <property type="evidence" value="ECO:0007669"/>
    <property type="project" value="UniProtKB-ARBA"/>
</dbReference>
<dbReference type="Gene3D" id="3.40.50.1000">
    <property type="entry name" value="HAD superfamily/HAD-like"/>
    <property type="match status" value="1"/>
</dbReference>
<evidence type="ECO:0000313" key="6">
    <source>
        <dbReference type="EMBL" id="OAQ42008.1"/>
    </source>
</evidence>
<keyword evidence="5" id="KW-0119">Carbohydrate metabolism</keyword>
<dbReference type="SFLD" id="SFLDS00003">
    <property type="entry name" value="Haloacid_Dehalogenase"/>
    <property type="match status" value="1"/>
</dbReference>
<dbReference type="Gene3D" id="1.10.150.240">
    <property type="entry name" value="Putative phosphatase, domain 2"/>
    <property type="match status" value="1"/>
</dbReference>
<dbReference type="GO" id="GO:0046872">
    <property type="term" value="F:metal ion binding"/>
    <property type="evidence" value="ECO:0007669"/>
    <property type="project" value="UniProtKB-KW"/>
</dbReference>
<organism evidence="6 7">
    <name type="scientific">Pedobacter psychrophilus</name>
    <dbReference type="NCBI Taxonomy" id="1826909"/>
    <lineage>
        <taxon>Bacteria</taxon>
        <taxon>Pseudomonadati</taxon>
        <taxon>Bacteroidota</taxon>
        <taxon>Sphingobacteriia</taxon>
        <taxon>Sphingobacteriales</taxon>
        <taxon>Sphingobacteriaceae</taxon>
        <taxon>Pedobacter</taxon>
    </lineage>
</organism>
<evidence type="ECO:0000256" key="2">
    <source>
        <dbReference type="ARBA" id="ARBA00006171"/>
    </source>
</evidence>
<evidence type="ECO:0000256" key="4">
    <source>
        <dbReference type="ARBA" id="ARBA00022842"/>
    </source>
</evidence>
<dbReference type="Proteomes" id="UP000078459">
    <property type="component" value="Unassembled WGS sequence"/>
</dbReference>
<dbReference type="PANTHER" id="PTHR46193:SF18">
    <property type="entry name" value="HEXITOL PHOSPHATASE B"/>
    <property type="match status" value="1"/>
</dbReference>
<dbReference type="EMBL" id="LWHJ01000011">
    <property type="protein sequence ID" value="OAQ42008.1"/>
    <property type="molecule type" value="Genomic_DNA"/>
</dbReference>
<reference evidence="6 7" key="1">
    <citation type="submission" date="2016-04" db="EMBL/GenBank/DDBJ databases">
        <authorList>
            <person name="Evans L.H."/>
            <person name="Alamgir A."/>
            <person name="Owens N."/>
            <person name="Weber N.D."/>
            <person name="Virtaneva K."/>
            <person name="Barbian K."/>
            <person name="Babar A."/>
            <person name="Rosenke K."/>
        </authorList>
    </citation>
    <scope>NUCLEOTIDE SEQUENCE [LARGE SCALE GENOMIC DNA]</scope>
    <source>
        <strain evidence="6 7">CCM 8644</strain>
    </source>
</reference>
<keyword evidence="4" id="KW-0460">Magnesium</keyword>
<evidence type="ECO:0000256" key="5">
    <source>
        <dbReference type="ARBA" id="ARBA00023277"/>
    </source>
</evidence>
<dbReference type="InterPro" id="IPR023198">
    <property type="entry name" value="PGP-like_dom2"/>
</dbReference>
<reference evidence="6 7" key="2">
    <citation type="submission" date="2016-06" db="EMBL/GenBank/DDBJ databases">
        <title>Pedobacter psychrophilus sp. nov., isolated from Antarctic fragmentary rock.</title>
        <authorList>
            <person name="Svec P."/>
        </authorList>
    </citation>
    <scope>NUCLEOTIDE SEQUENCE [LARGE SCALE GENOMIC DNA]</scope>
    <source>
        <strain evidence="6 7">CCM 8644</strain>
    </source>
</reference>
<dbReference type="CDD" id="cd07505">
    <property type="entry name" value="HAD_BPGM-like"/>
    <property type="match status" value="1"/>
</dbReference>
<keyword evidence="7" id="KW-1185">Reference proteome</keyword>
<protein>
    <recommendedName>
        <fullName evidence="8">HAD family hydrolase</fullName>
    </recommendedName>
</protein>
<evidence type="ECO:0008006" key="8">
    <source>
        <dbReference type="Google" id="ProtNLM"/>
    </source>
</evidence>
<dbReference type="PRINTS" id="PR00413">
    <property type="entry name" value="HADHALOGNASE"/>
</dbReference>
<dbReference type="SFLD" id="SFLDG01135">
    <property type="entry name" value="C1.5.6:_HAD__Beta-PGM__Phospha"/>
    <property type="match status" value="1"/>
</dbReference>
<keyword evidence="3" id="KW-0479">Metal-binding</keyword>
<dbReference type="SUPFAM" id="SSF56784">
    <property type="entry name" value="HAD-like"/>
    <property type="match status" value="1"/>
</dbReference>
<gene>
    <name evidence="6" type="ORF">A5893_02500</name>
</gene>